<dbReference type="EMBL" id="JAAPAO010000165">
    <property type="protein sequence ID" value="KAF4669736.1"/>
    <property type="molecule type" value="Genomic_DNA"/>
</dbReference>
<evidence type="ECO:0000256" key="3">
    <source>
        <dbReference type="ARBA" id="ARBA00012452"/>
    </source>
</evidence>
<evidence type="ECO:0000259" key="6">
    <source>
        <dbReference type="PROSITE" id="PS50404"/>
    </source>
</evidence>
<dbReference type="SUPFAM" id="SSF52833">
    <property type="entry name" value="Thioredoxin-like"/>
    <property type="match status" value="2"/>
</dbReference>
<organism evidence="7 8">
    <name type="scientific">Perkinsus chesapeaki</name>
    <name type="common">Clam parasite</name>
    <name type="synonym">Perkinsus andrewsi</name>
    <dbReference type="NCBI Taxonomy" id="330153"/>
    <lineage>
        <taxon>Eukaryota</taxon>
        <taxon>Sar</taxon>
        <taxon>Alveolata</taxon>
        <taxon>Perkinsozoa</taxon>
        <taxon>Perkinsea</taxon>
        <taxon>Perkinsida</taxon>
        <taxon>Perkinsidae</taxon>
        <taxon>Perkinsus</taxon>
    </lineage>
</organism>
<dbReference type="PANTHER" id="PTHR11571">
    <property type="entry name" value="GLUTATHIONE S-TRANSFERASE"/>
    <property type="match status" value="1"/>
</dbReference>
<dbReference type="GO" id="GO:0004364">
    <property type="term" value="F:glutathione transferase activity"/>
    <property type="evidence" value="ECO:0007669"/>
    <property type="project" value="UniProtKB-EC"/>
</dbReference>
<dbReference type="InterPro" id="IPR004045">
    <property type="entry name" value="Glutathione_S-Trfase_N"/>
</dbReference>
<dbReference type="AlphaFoldDB" id="A0A7J6ME95"/>
<feature type="domain" description="GST N-terminal" evidence="6">
    <location>
        <begin position="264"/>
        <end position="380"/>
    </location>
</feature>
<evidence type="ECO:0000256" key="4">
    <source>
        <dbReference type="ARBA" id="ARBA00022679"/>
    </source>
</evidence>
<dbReference type="CDD" id="cd03039">
    <property type="entry name" value="GST_N_Sigma_like"/>
    <property type="match status" value="1"/>
</dbReference>
<comment type="similarity">
    <text evidence="2">Belongs to the GST superfamily. Mu family.</text>
</comment>
<comment type="caution">
    <text evidence="7">The sequence shown here is derived from an EMBL/GenBank/DDBJ whole genome shotgun (WGS) entry which is preliminary data.</text>
</comment>
<evidence type="ECO:0000313" key="7">
    <source>
        <dbReference type="EMBL" id="KAF4669736.1"/>
    </source>
</evidence>
<evidence type="ECO:0000256" key="2">
    <source>
        <dbReference type="ARBA" id="ARBA00005861"/>
    </source>
</evidence>
<dbReference type="Proteomes" id="UP000591131">
    <property type="component" value="Unassembled WGS sequence"/>
</dbReference>
<dbReference type="InterPro" id="IPR050213">
    <property type="entry name" value="GST_superfamily"/>
</dbReference>
<dbReference type="Gene3D" id="1.20.1050.130">
    <property type="match status" value="1"/>
</dbReference>
<dbReference type="PROSITE" id="PS50404">
    <property type="entry name" value="GST_NTER"/>
    <property type="match status" value="2"/>
</dbReference>
<dbReference type="GO" id="GO:0006749">
    <property type="term" value="P:glutathione metabolic process"/>
    <property type="evidence" value="ECO:0007669"/>
    <property type="project" value="TreeGrafter"/>
</dbReference>
<dbReference type="Gene3D" id="1.20.1050.10">
    <property type="match status" value="1"/>
</dbReference>
<dbReference type="Pfam" id="PF02798">
    <property type="entry name" value="GST_N"/>
    <property type="match status" value="1"/>
</dbReference>
<sequence length="522" mass="59864">MTSESVSSEYRLQYFPMRGRGEPIRLMLELNQLSYTEIDVHYSAMKRHAGMSDSPFGQVPLLINGDKTVAQMDAILSIMKELPSRKTVAPEVAVFGRAVVHSYVPPMAHMWIPIHLCHWWSVTGGDLAGCEVPAMHNFNVTGESALFKATLEADKANESCDEETSEAAQQESTDDIVFKERHTELSAPVKQVVKRITNEVENSSCRYGYLGRRHGMYCGSPEELAEIDEMLSGLEALRQKYYDLAYVGQFTPEAVRKYERDHMDPNTRTGDNQGAHMFFIYQLFLRSFAGYEKSLNIGHVQLYDIIDLHLRRAIDWSRNFEKWYPEFYKEIPMNDRAEMKANAGMEYPFGQVPILKKDGRVMAQSGAILRYLGRRHGMYDGSPEELEAIDEMIAGVDDLRAQYHPLVYVHRLAPDYLKEYIAKHIDPKGIHEDNKGAHMAFLNKLFEKHFARYDDSSLNIGHVKLFDVVDTHLRGALNPSSQFQEWYPELVKFHAYFADLPMIRTYLGSERRHVDINANKLG</sequence>
<keyword evidence="8" id="KW-1185">Reference proteome</keyword>
<gene>
    <name evidence="7" type="ORF">FOL47_002386</name>
</gene>
<dbReference type="Gene3D" id="3.40.30.10">
    <property type="entry name" value="Glutaredoxin"/>
    <property type="match status" value="2"/>
</dbReference>
<accession>A0A7J6ME95</accession>
<comment type="function">
    <text evidence="1">Conjugation of reduced glutathione to a wide number of exogenous and endogenous hydrophobic electrophiles.</text>
</comment>
<dbReference type="OrthoDB" id="422574at2759"/>
<comment type="catalytic activity">
    <reaction evidence="5">
        <text>RX + glutathione = an S-substituted glutathione + a halide anion + H(+)</text>
        <dbReference type="Rhea" id="RHEA:16437"/>
        <dbReference type="ChEBI" id="CHEBI:15378"/>
        <dbReference type="ChEBI" id="CHEBI:16042"/>
        <dbReference type="ChEBI" id="CHEBI:17792"/>
        <dbReference type="ChEBI" id="CHEBI:57925"/>
        <dbReference type="ChEBI" id="CHEBI:90779"/>
        <dbReference type="EC" id="2.5.1.18"/>
    </reaction>
</comment>
<dbReference type="EC" id="2.5.1.18" evidence="3"/>
<evidence type="ECO:0000256" key="5">
    <source>
        <dbReference type="ARBA" id="ARBA00047960"/>
    </source>
</evidence>
<name>A0A7J6ME95_PERCH</name>
<reference evidence="7 8" key="1">
    <citation type="submission" date="2020-04" db="EMBL/GenBank/DDBJ databases">
        <title>Perkinsus chesapeaki whole genome sequence.</title>
        <authorList>
            <person name="Bogema D.R."/>
        </authorList>
    </citation>
    <scope>NUCLEOTIDE SEQUENCE [LARGE SCALE GENOMIC DNA]</scope>
    <source>
        <strain evidence="7">ATCC PRA-425</strain>
    </source>
</reference>
<evidence type="ECO:0000313" key="8">
    <source>
        <dbReference type="Proteomes" id="UP000591131"/>
    </source>
</evidence>
<evidence type="ECO:0000256" key="1">
    <source>
        <dbReference type="ARBA" id="ARBA00003701"/>
    </source>
</evidence>
<feature type="domain" description="GST N-terminal" evidence="6">
    <location>
        <begin position="8"/>
        <end position="87"/>
    </location>
</feature>
<proteinExistence type="inferred from homology"/>
<dbReference type="PANTHER" id="PTHR11571:SF222">
    <property type="entry name" value="GLUTATHIONE TRANSFERASE"/>
    <property type="match status" value="1"/>
</dbReference>
<protein>
    <recommendedName>
        <fullName evidence="3">glutathione transferase</fullName>
        <ecNumber evidence="3">2.5.1.18</ecNumber>
    </recommendedName>
</protein>
<keyword evidence="4" id="KW-0808">Transferase</keyword>
<dbReference type="InterPro" id="IPR036249">
    <property type="entry name" value="Thioredoxin-like_sf"/>
</dbReference>